<evidence type="ECO:0000313" key="6">
    <source>
        <dbReference type="Proteomes" id="UP000002071"/>
    </source>
</evidence>
<gene>
    <name evidence="5" type="ordered locus">Huta_2345</name>
</gene>
<dbReference type="STRING" id="519442.Huta_2345"/>
<evidence type="ECO:0000259" key="3">
    <source>
        <dbReference type="Pfam" id="PF04967"/>
    </source>
</evidence>
<reference evidence="5 6" key="1">
    <citation type="journal article" date="2009" name="Stand. Genomic Sci.">
        <title>Complete genome sequence of Halorhabdus utahensis type strain (AX-2).</title>
        <authorList>
            <person name="Anderson I."/>
            <person name="Tindall B.J."/>
            <person name="Pomrenke H."/>
            <person name="Goker M."/>
            <person name="Lapidus A."/>
            <person name="Nolan M."/>
            <person name="Copeland A."/>
            <person name="Glavina Del Rio T."/>
            <person name="Chen F."/>
            <person name="Tice H."/>
            <person name="Cheng J.F."/>
            <person name="Lucas S."/>
            <person name="Chertkov O."/>
            <person name="Bruce D."/>
            <person name="Brettin T."/>
            <person name="Detter J.C."/>
            <person name="Han C."/>
            <person name="Goodwin L."/>
            <person name="Land M."/>
            <person name="Hauser L."/>
            <person name="Chang Y.J."/>
            <person name="Jeffries C.D."/>
            <person name="Pitluck S."/>
            <person name="Pati A."/>
            <person name="Mavromatis K."/>
            <person name="Ivanova N."/>
            <person name="Ovchinnikova G."/>
            <person name="Chen A."/>
            <person name="Palaniappan K."/>
            <person name="Chain P."/>
            <person name="Rohde M."/>
            <person name="Bristow J."/>
            <person name="Eisen J.A."/>
            <person name="Markowitz V."/>
            <person name="Hugenholtz P."/>
            <person name="Kyrpides N.C."/>
            <person name="Klenk H.P."/>
        </authorList>
    </citation>
    <scope>NUCLEOTIDE SEQUENCE [LARGE SCALE GENOMIC DNA]</scope>
    <source>
        <strain evidence="6">DSM 12940 / JCM 11049 / AX-2</strain>
    </source>
</reference>
<feature type="domain" description="HVO-0513-like N-terminal" evidence="4">
    <location>
        <begin position="10"/>
        <end position="143"/>
    </location>
</feature>
<dbReference type="AlphaFoldDB" id="C7NVI8"/>
<dbReference type="eggNOG" id="arCOG02274">
    <property type="taxonomic scope" value="Archaea"/>
</dbReference>
<dbReference type="EMBL" id="CP001687">
    <property type="protein sequence ID" value="ACV12511.1"/>
    <property type="molecule type" value="Genomic_DNA"/>
</dbReference>
<dbReference type="Proteomes" id="UP000002071">
    <property type="component" value="Chromosome"/>
</dbReference>
<dbReference type="HOGENOM" id="CLU_092678_1_0_2"/>
<dbReference type="KEGG" id="hut:Huta_2345"/>
<keyword evidence="1" id="KW-0805">Transcription regulation</keyword>
<accession>C7NVI8</accession>
<keyword evidence="6" id="KW-1185">Reference proteome</keyword>
<keyword evidence="2" id="KW-0804">Transcription</keyword>
<dbReference type="Pfam" id="PF04967">
    <property type="entry name" value="HTH_10"/>
    <property type="match status" value="1"/>
</dbReference>
<dbReference type="InterPro" id="IPR007050">
    <property type="entry name" value="HTH_bacterioopsin"/>
</dbReference>
<dbReference type="InterPro" id="IPR036388">
    <property type="entry name" value="WH-like_DNA-bd_sf"/>
</dbReference>
<dbReference type="PANTHER" id="PTHR34236:SF1">
    <property type="entry name" value="DIMETHYL SULFOXIDE REDUCTASE TRANSCRIPTIONAL ACTIVATOR"/>
    <property type="match status" value="1"/>
</dbReference>
<dbReference type="Pfam" id="PF24278">
    <property type="entry name" value="HVO_0513_N"/>
    <property type="match status" value="1"/>
</dbReference>
<name>C7NVI8_HALUD</name>
<evidence type="ECO:0000259" key="4">
    <source>
        <dbReference type="Pfam" id="PF24278"/>
    </source>
</evidence>
<dbReference type="InterPro" id="IPR056493">
    <property type="entry name" value="HVO_0513_N"/>
</dbReference>
<evidence type="ECO:0000256" key="1">
    <source>
        <dbReference type="ARBA" id="ARBA00023015"/>
    </source>
</evidence>
<dbReference type="PANTHER" id="PTHR34236">
    <property type="entry name" value="DIMETHYL SULFOXIDE REDUCTASE TRANSCRIPTIONAL ACTIVATOR"/>
    <property type="match status" value="1"/>
</dbReference>
<protein>
    <submittedName>
        <fullName evidence="5">Bacterio-opsin activator HTH domain protein</fullName>
    </submittedName>
</protein>
<evidence type="ECO:0000256" key="2">
    <source>
        <dbReference type="ARBA" id="ARBA00023163"/>
    </source>
</evidence>
<feature type="domain" description="HTH bat-type" evidence="3">
    <location>
        <begin position="153"/>
        <end position="204"/>
    </location>
</feature>
<organism evidence="5 6">
    <name type="scientific">Halorhabdus utahensis (strain DSM 12940 / JCM 11049 / AX-2)</name>
    <dbReference type="NCBI Taxonomy" id="519442"/>
    <lineage>
        <taxon>Archaea</taxon>
        <taxon>Methanobacteriati</taxon>
        <taxon>Methanobacteriota</taxon>
        <taxon>Stenosarchaea group</taxon>
        <taxon>Halobacteria</taxon>
        <taxon>Halobacteriales</taxon>
        <taxon>Haloarculaceae</taxon>
        <taxon>Halorhabdus</taxon>
    </lineage>
</organism>
<sequence length="209" mass="23694">MQEPPDWRNPMHTFITETAGFERAELLIWNFSRSELDVLLFRVVGPIDPYREAIDAARFVTDYDLTPIDDDAFYAYVEHETREMDRQLRDSFDGKHVVLVPPVIYHADGTTRLRTVGRSEALESVIDAVPDAIDVTVESIGEYRGPARGTLELTDRQREVARTAVEMGYYDVPRDASVADIADRLDCAASTISDHIRKAERAVMVGLFE</sequence>
<evidence type="ECO:0000313" key="5">
    <source>
        <dbReference type="EMBL" id="ACV12511.1"/>
    </source>
</evidence>
<dbReference type="Gene3D" id="1.10.10.10">
    <property type="entry name" value="Winged helix-like DNA-binding domain superfamily/Winged helix DNA-binding domain"/>
    <property type="match status" value="1"/>
</dbReference>
<proteinExistence type="predicted"/>